<evidence type="ECO:0000256" key="1">
    <source>
        <dbReference type="SAM" id="MobiDB-lite"/>
    </source>
</evidence>
<feature type="compositionally biased region" description="Basic residues" evidence="1">
    <location>
        <begin position="449"/>
        <end position="458"/>
    </location>
</feature>
<sequence length="458" mass="51455">MFSDCGCEHTQFGTKKRQTAYNYTECLAHAEVISLVKSGKIRRICGYFVHNEACKKAVLSRIPPIPVHPSVYVVALKQLHEGASLTAIQARNRELFCTNGYPRQPPQDQLHNSQFQWIMKSYDTRALYQQYNRMIGIDTMKKPQINIDDWLDPQSPHYNATLAEAVFHYSPQAALNEYFEVCIATKEMKEMAWNKLLLFIVMAVDEKKKSVPLTFLLFSAPSGNKQISSGYDTAILTKLLQQWQSSLEKFKSKPFDIFVAVTDTDYQEAEARVQQLASMDTTRSFLPEEAPIVKAAATVADILSIVPDAYMEARLDEVASKSHDIGEYGITDDIESVSTDAEDELDFTLLNSSRQAIDAQSMACFAHEARIAAPKLEQVDDLLAFRKNVALLHKINHILPSGNTSKKVQFDSALTDKENMSLMPPTQCSCTVTALGKIGPLPPSPEKSQKRKQSYSRH</sequence>
<dbReference type="OrthoDB" id="2422225at2759"/>
<evidence type="ECO:0000313" key="2">
    <source>
        <dbReference type="EMBL" id="KIJ42266.1"/>
    </source>
</evidence>
<protein>
    <submittedName>
        <fullName evidence="2">Uncharacterized protein</fullName>
    </submittedName>
</protein>
<dbReference type="HOGENOM" id="CLU_597395_0_0_1"/>
<accession>A0A0C9VVF0</accession>
<proteinExistence type="predicted"/>
<gene>
    <name evidence="2" type="ORF">M422DRAFT_780066</name>
</gene>
<reference evidence="2 3" key="1">
    <citation type="submission" date="2014-06" db="EMBL/GenBank/DDBJ databases">
        <title>Evolutionary Origins and Diversification of the Mycorrhizal Mutualists.</title>
        <authorList>
            <consortium name="DOE Joint Genome Institute"/>
            <consortium name="Mycorrhizal Genomics Consortium"/>
            <person name="Kohler A."/>
            <person name="Kuo A."/>
            <person name="Nagy L.G."/>
            <person name="Floudas D."/>
            <person name="Copeland A."/>
            <person name="Barry K.W."/>
            <person name="Cichocki N."/>
            <person name="Veneault-Fourrey C."/>
            <person name="LaButti K."/>
            <person name="Lindquist E.A."/>
            <person name="Lipzen A."/>
            <person name="Lundell T."/>
            <person name="Morin E."/>
            <person name="Murat C."/>
            <person name="Riley R."/>
            <person name="Ohm R."/>
            <person name="Sun H."/>
            <person name="Tunlid A."/>
            <person name="Henrissat B."/>
            <person name="Grigoriev I.V."/>
            <person name="Hibbett D.S."/>
            <person name="Martin F."/>
        </authorList>
    </citation>
    <scope>NUCLEOTIDE SEQUENCE [LARGE SCALE GENOMIC DNA]</scope>
    <source>
        <strain evidence="2 3">SS14</strain>
    </source>
</reference>
<dbReference type="AlphaFoldDB" id="A0A0C9VVF0"/>
<feature type="region of interest" description="Disordered" evidence="1">
    <location>
        <begin position="439"/>
        <end position="458"/>
    </location>
</feature>
<keyword evidence="3" id="KW-1185">Reference proteome</keyword>
<organism evidence="2 3">
    <name type="scientific">Sphaerobolus stellatus (strain SS14)</name>
    <dbReference type="NCBI Taxonomy" id="990650"/>
    <lineage>
        <taxon>Eukaryota</taxon>
        <taxon>Fungi</taxon>
        <taxon>Dikarya</taxon>
        <taxon>Basidiomycota</taxon>
        <taxon>Agaricomycotina</taxon>
        <taxon>Agaricomycetes</taxon>
        <taxon>Phallomycetidae</taxon>
        <taxon>Geastrales</taxon>
        <taxon>Sphaerobolaceae</taxon>
        <taxon>Sphaerobolus</taxon>
    </lineage>
</organism>
<evidence type="ECO:0000313" key="3">
    <source>
        <dbReference type="Proteomes" id="UP000054279"/>
    </source>
</evidence>
<dbReference type="Proteomes" id="UP000054279">
    <property type="component" value="Unassembled WGS sequence"/>
</dbReference>
<dbReference type="EMBL" id="KN837131">
    <property type="protein sequence ID" value="KIJ42266.1"/>
    <property type="molecule type" value="Genomic_DNA"/>
</dbReference>
<name>A0A0C9VVF0_SPHS4</name>